<dbReference type="Gene3D" id="3.40.50.300">
    <property type="entry name" value="P-loop containing nucleotide triphosphate hydrolases"/>
    <property type="match status" value="1"/>
</dbReference>
<dbReference type="InterPro" id="IPR027417">
    <property type="entry name" value="P-loop_NTPase"/>
</dbReference>
<evidence type="ECO:0000313" key="1">
    <source>
        <dbReference type="EMBL" id="SHH07722.1"/>
    </source>
</evidence>
<proteinExistence type="predicted"/>
<reference evidence="2" key="1">
    <citation type="submission" date="2016-11" db="EMBL/GenBank/DDBJ databases">
        <authorList>
            <person name="Varghese N."/>
            <person name="Submissions S."/>
        </authorList>
    </citation>
    <scope>NUCLEOTIDE SEQUENCE [LARGE SCALE GENOMIC DNA]</scope>
    <source>
        <strain evidence="2">DSM 16990</strain>
    </source>
</reference>
<gene>
    <name evidence="1" type="ORF">SAMN04488522_1135</name>
</gene>
<dbReference type="SUPFAM" id="SSF52540">
    <property type="entry name" value="P-loop containing nucleoside triphosphate hydrolases"/>
    <property type="match status" value="1"/>
</dbReference>
<name>A0A1M5Q1C6_9SPHI</name>
<sequence>MNTTEHPLKNWLPHQLSYKEKDGWKLAWMDLEDIKITAPFFEQTISECSIKRKEKYRIASCSSIDFLTSVAEEVPHLKPNAFIFHVSRCGSTLITQAFSEEEQNIVISEAPLLDEILRAEEKDPKITLTEKKHLFKAATNLMGQFRNTKESAFIIKLDSWHLHFYEQLRAWFPDTPFFFLSRKPDEVLASHKRLPGLHSIPGMINKKLLQIDPEEEYGGDFSRYTADVLQQYYQQMLEIQRQQHPKNAFADYADGAAEMIRQFSLFSGIDIKNPENIKIRLGYHSKARSEPFRKEPSIGPENQYEQANRAYENFRTI</sequence>
<dbReference type="RefSeq" id="WP_073239189.1">
    <property type="nucleotide sequence ID" value="NZ_FQUQ01000013.1"/>
</dbReference>
<protein>
    <recommendedName>
        <fullName evidence="3">Sulfotransferase family protein</fullName>
    </recommendedName>
</protein>
<organism evidence="1 2">
    <name type="scientific">Pedobacter caeni</name>
    <dbReference type="NCBI Taxonomy" id="288992"/>
    <lineage>
        <taxon>Bacteria</taxon>
        <taxon>Pseudomonadati</taxon>
        <taxon>Bacteroidota</taxon>
        <taxon>Sphingobacteriia</taxon>
        <taxon>Sphingobacteriales</taxon>
        <taxon>Sphingobacteriaceae</taxon>
        <taxon>Pedobacter</taxon>
    </lineage>
</organism>
<accession>A0A1M5Q1C6</accession>
<dbReference type="AlphaFoldDB" id="A0A1M5Q1C6"/>
<dbReference type="EMBL" id="FQUQ01000013">
    <property type="protein sequence ID" value="SHH07722.1"/>
    <property type="molecule type" value="Genomic_DNA"/>
</dbReference>
<evidence type="ECO:0000313" key="2">
    <source>
        <dbReference type="Proteomes" id="UP000184287"/>
    </source>
</evidence>
<keyword evidence="2" id="KW-1185">Reference proteome</keyword>
<dbReference type="Proteomes" id="UP000184287">
    <property type="component" value="Unassembled WGS sequence"/>
</dbReference>
<dbReference type="OrthoDB" id="5380394at2"/>
<evidence type="ECO:0008006" key="3">
    <source>
        <dbReference type="Google" id="ProtNLM"/>
    </source>
</evidence>
<dbReference type="STRING" id="288992.SAMN04488522_1135"/>